<keyword evidence="1" id="KW-1133">Transmembrane helix</keyword>
<organism evidence="2 3">
    <name type="scientific">Anaeromicrobium sediminis</name>
    <dbReference type="NCBI Taxonomy" id="1478221"/>
    <lineage>
        <taxon>Bacteria</taxon>
        <taxon>Bacillati</taxon>
        <taxon>Bacillota</taxon>
        <taxon>Clostridia</taxon>
        <taxon>Peptostreptococcales</taxon>
        <taxon>Thermotaleaceae</taxon>
        <taxon>Anaeromicrobium</taxon>
    </lineage>
</organism>
<keyword evidence="1" id="KW-0812">Transmembrane</keyword>
<proteinExistence type="predicted"/>
<evidence type="ECO:0000313" key="3">
    <source>
        <dbReference type="Proteomes" id="UP000216024"/>
    </source>
</evidence>
<feature type="transmembrane region" description="Helical" evidence="1">
    <location>
        <begin position="77"/>
        <end position="97"/>
    </location>
</feature>
<comment type="caution">
    <text evidence="2">The sequence shown here is derived from an EMBL/GenBank/DDBJ whole genome shotgun (WGS) entry which is preliminary data.</text>
</comment>
<feature type="transmembrane region" description="Helical" evidence="1">
    <location>
        <begin position="109"/>
        <end position="130"/>
    </location>
</feature>
<feature type="transmembrane region" description="Helical" evidence="1">
    <location>
        <begin position="48"/>
        <end position="70"/>
    </location>
</feature>
<name>A0A267MPQ3_9FIRM</name>
<dbReference type="NCBIfam" id="TIGR04086">
    <property type="entry name" value="TIGR04086_membr"/>
    <property type="match status" value="1"/>
</dbReference>
<dbReference type="AlphaFoldDB" id="A0A267MPQ3"/>
<dbReference type="RefSeq" id="WP_095129781.1">
    <property type="nucleotide sequence ID" value="NZ_NIBG01000001.1"/>
</dbReference>
<feature type="transmembrane region" description="Helical" evidence="1">
    <location>
        <begin position="21"/>
        <end position="42"/>
    </location>
</feature>
<dbReference type="Pfam" id="PF12670">
    <property type="entry name" value="DUF3792"/>
    <property type="match status" value="1"/>
</dbReference>
<dbReference type="Proteomes" id="UP000216024">
    <property type="component" value="Unassembled WGS sequence"/>
</dbReference>
<protein>
    <submittedName>
        <fullName evidence="2">TIGR04086 family membrane protein</fullName>
    </submittedName>
</protein>
<accession>A0A267MPQ3</accession>
<dbReference type="InterPro" id="IPR023804">
    <property type="entry name" value="DUF3792_TM"/>
</dbReference>
<sequence>MSYKNKIKTGREKFFWTYVKGIFMACMLMLIMFVLLALLITYTSVSESIIPIAATISLLITAMINGMYVAGKRKKKGWLNGIIAGIIYMLVILFLSWVFMKEFKLSISILYKSIMALASSSIGGMIGVNLNK</sequence>
<reference evidence="2 3" key="1">
    <citation type="submission" date="2017-06" db="EMBL/GenBank/DDBJ databases">
        <title>Draft genome sequence of anaerobic fermentative bacterium Anaeromicrobium sediminis DY2726D isolated from West Pacific Ocean sediments.</title>
        <authorList>
            <person name="Zeng X."/>
        </authorList>
    </citation>
    <scope>NUCLEOTIDE SEQUENCE [LARGE SCALE GENOMIC DNA]</scope>
    <source>
        <strain evidence="2 3">DY2726D</strain>
    </source>
</reference>
<keyword evidence="1" id="KW-0472">Membrane</keyword>
<evidence type="ECO:0000256" key="1">
    <source>
        <dbReference type="SAM" id="Phobius"/>
    </source>
</evidence>
<evidence type="ECO:0000313" key="2">
    <source>
        <dbReference type="EMBL" id="PAB60895.1"/>
    </source>
</evidence>
<gene>
    <name evidence="2" type="ORF">CCE28_00230</name>
</gene>
<dbReference type="EMBL" id="NIBG01000001">
    <property type="protein sequence ID" value="PAB60895.1"/>
    <property type="molecule type" value="Genomic_DNA"/>
</dbReference>
<dbReference type="OrthoDB" id="2086722at2"/>
<keyword evidence="3" id="KW-1185">Reference proteome</keyword>